<evidence type="ECO:0000256" key="1">
    <source>
        <dbReference type="SAM" id="MobiDB-lite"/>
    </source>
</evidence>
<protein>
    <submittedName>
        <fullName evidence="2">Uncharacterized protein</fullName>
    </submittedName>
</protein>
<gene>
    <name evidence="2" type="ORF">HNR61_008247</name>
</gene>
<keyword evidence="3" id="KW-1185">Reference proteome</keyword>
<sequence length="187" mass="19871">MAEPHSQNDDQTLQLACDLRERVRDLNYATFGPPSLTAPQTIYSILGNLSEAAYGLDQTLTQMGEFLEGELEAERLVSADEDGPEPAVSQARDELAEAIEHAQDLSNALERAQRQIGLLAVQESATPPTAEAKRRDLSAASDSDPADLARAELPAPIGDLLPPPGSPPAPPSPSREPASPSHPRPAP</sequence>
<feature type="compositionally biased region" description="Pro residues" evidence="1">
    <location>
        <begin position="161"/>
        <end position="187"/>
    </location>
</feature>
<dbReference type="AlphaFoldDB" id="A0A7W3QRB5"/>
<feature type="region of interest" description="Disordered" evidence="1">
    <location>
        <begin position="120"/>
        <end position="187"/>
    </location>
</feature>
<comment type="caution">
    <text evidence="2">The sequence shown here is derived from an EMBL/GenBank/DDBJ whole genome shotgun (WGS) entry which is preliminary data.</text>
</comment>
<dbReference type="Proteomes" id="UP000572680">
    <property type="component" value="Unassembled WGS sequence"/>
</dbReference>
<dbReference type="EMBL" id="JACJIA010000016">
    <property type="protein sequence ID" value="MBA8956564.1"/>
    <property type="molecule type" value="Genomic_DNA"/>
</dbReference>
<feature type="compositionally biased region" description="Low complexity" evidence="1">
    <location>
        <begin position="138"/>
        <end position="148"/>
    </location>
</feature>
<name>A0A7W3QRB5_ACTNM</name>
<organism evidence="2 3">
    <name type="scientific">Actinomadura namibiensis</name>
    <dbReference type="NCBI Taxonomy" id="182080"/>
    <lineage>
        <taxon>Bacteria</taxon>
        <taxon>Bacillati</taxon>
        <taxon>Actinomycetota</taxon>
        <taxon>Actinomycetes</taxon>
        <taxon>Streptosporangiales</taxon>
        <taxon>Thermomonosporaceae</taxon>
        <taxon>Actinomadura</taxon>
    </lineage>
</organism>
<accession>A0A7W3QRB5</accession>
<reference evidence="2 3" key="1">
    <citation type="submission" date="2020-08" db="EMBL/GenBank/DDBJ databases">
        <title>Genomic Encyclopedia of Type Strains, Phase IV (KMG-IV): sequencing the most valuable type-strain genomes for metagenomic binning, comparative biology and taxonomic classification.</title>
        <authorList>
            <person name="Goeker M."/>
        </authorList>
    </citation>
    <scope>NUCLEOTIDE SEQUENCE [LARGE SCALE GENOMIC DNA]</scope>
    <source>
        <strain evidence="2 3">DSM 44197</strain>
    </source>
</reference>
<dbReference type="RefSeq" id="WP_182848464.1">
    <property type="nucleotide sequence ID" value="NZ_BAAALP010000060.1"/>
</dbReference>
<evidence type="ECO:0000313" key="3">
    <source>
        <dbReference type="Proteomes" id="UP000572680"/>
    </source>
</evidence>
<evidence type="ECO:0000313" key="2">
    <source>
        <dbReference type="EMBL" id="MBA8956564.1"/>
    </source>
</evidence>
<proteinExistence type="predicted"/>